<dbReference type="Proteomes" id="UP001596364">
    <property type="component" value="Unassembled WGS sequence"/>
</dbReference>
<keyword evidence="12" id="KW-0808">Transferase</keyword>
<dbReference type="RefSeq" id="WP_131256686.1">
    <property type="nucleotide sequence ID" value="NZ_JBHSUS010000001.1"/>
</dbReference>
<dbReference type="EMBL" id="JBHSUS010000001">
    <property type="protein sequence ID" value="MFC6439796.1"/>
    <property type="molecule type" value="Genomic_DNA"/>
</dbReference>
<dbReference type="InterPro" id="IPR003448">
    <property type="entry name" value="Mopterin_biosynth_MoaE"/>
</dbReference>
<dbReference type="CDD" id="cd00756">
    <property type="entry name" value="MoaE"/>
    <property type="match status" value="1"/>
</dbReference>
<organism evidence="12 13">
    <name type="scientific">Pseudobowmanella zhangzhouensis</name>
    <dbReference type="NCBI Taxonomy" id="1537679"/>
    <lineage>
        <taxon>Bacteria</taxon>
        <taxon>Pseudomonadati</taxon>
        <taxon>Pseudomonadota</taxon>
        <taxon>Gammaproteobacteria</taxon>
        <taxon>Alteromonadales</taxon>
        <taxon>Alteromonadaceae</taxon>
    </lineage>
</organism>
<evidence type="ECO:0000256" key="8">
    <source>
        <dbReference type="ARBA" id="ARBA00030407"/>
    </source>
</evidence>
<evidence type="ECO:0000313" key="12">
    <source>
        <dbReference type="EMBL" id="MFC6439796.1"/>
    </source>
</evidence>
<sequence length="150" mass="16878">MTVFVAVQTDDFCQASEYDELRRNAGCGAIVTFCGLVRDLQSTTLSGMTLEHYPGMTEKALKDIAYKAKSRWELGAVHIIHRVGYLKPNAQIVFVGVASAHRAAAFSACEFIMDYLKNQAPFWKKEHTTEAEYWVASKDSDKVALARWEH</sequence>
<evidence type="ECO:0000256" key="11">
    <source>
        <dbReference type="ARBA" id="ARBA00049878"/>
    </source>
</evidence>
<dbReference type="NCBIfam" id="NF007959">
    <property type="entry name" value="PRK10678.1"/>
    <property type="match status" value="1"/>
</dbReference>
<evidence type="ECO:0000256" key="3">
    <source>
        <dbReference type="ARBA" id="ARBA00011950"/>
    </source>
</evidence>
<dbReference type="Pfam" id="PF02391">
    <property type="entry name" value="MoaE"/>
    <property type="match status" value="1"/>
</dbReference>
<protein>
    <recommendedName>
        <fullName evidence="4">Molybdopterin synthase catalytic subunit</fullName>
        <ecNumber evidence="3">2.8.1.12</ecNumber>
    </recommendedName>
    <alternativeName>
        <fullName evidence="9">MPT synthase subunit 2</fullName>
    </alternativeName>
    <alternativeName>
        <fullName evidence="7">Molybdenum cofactor biosynthesis protein E</fullName>
    </alternativeName>
    <alternativeName>
        <fullName evidence="8">Molybdopterin-converting factor large subunit</fullName>
    </alternativeName>
    <alternativeName>
        <fullName evidence="10">Molybdopterin-converting factor subunit 2</fullName>
    </alternativeName>
</protein>
<proteinExistence type="inferred from homology"/>
<comment type="catalytic activity">
    <reaction evidence="11">
        <text>2 [molybdopterin-synthase sulfur-carrier protein]-C-terminal-Gly-aminoethanethioate + cyclic pyranopterin phosphate + H2O = molybdopterin + 2 [molybdopterin-synthase sulfur-carrier protein]-C-terminal Gly-Gly + 2 H(+)</text>
        <dbReference type="Rhea" id="RHEA:26333"/>
        <dbReference type="Rhea" id="RHEA-COMP:12202"/>
        <dbReference type="Rhea" id="RHEA-COMP:19907"/>
        <dbReference type="ChEBI" id="CHEBI:15377"/>
        <dbReference type="ChEBI" id="CHEBI:15378"/>
        <dbReference type="ChEBI" id="CHEBI:58698"/>
        <dbReference type="ChEBI" id="CHEBI:59648"/>
        <dbReference type="ChEBI" id="CHEBI:90778"/>
        <dbReference type="ChEBI" id="CHEBI:232372"/>
        <dbReference type="EC" id="2.8.1.12"/>
    </reaction>
</comment>
<dbReference type="EC" id="2.8.1.12" evidence="3"/>
<evidence type="ECO:0000256" key="5">
    <source>
        <dbReference type="ARBA" id="ARBA00023150"/>
    </source>
</evidence>
<comment type="pathway">
    <text evidence="1">Cofactor biosynthesis; molybdopterin biosynthesis.</text>
</comment>
<reference evidence="13" key="1">
    <citation type="journal article" date="2019" name="Int. J. Syst. Evol. Microbiol.">
        <title>The Global Catalogue of Microorganisms (GCM) 10K type strain sequencing project: providing services to taxonomists for standard genome sequencing and annotation.</title>
        <authorList>
            <consortium name="The Broad Institute Genomics Platform"/>
            <consortium name="The Broad Institute Genome Sequencing Center for Infectious Disease"/>
            <person name="Wu L."/>
            <person name="Ma J."/>
        </authorList>
    </citation>
    <scope>NUCLEOTIDE SEQUENCE [LARGE SCALE GENOMIC DNA]</scope>
    <source>
        <strain evidence="13">CGMCC 1.16031</strain>
    </source>
</reference>
<gene>
    <name evidence="12" type="primary">moaE</name>
    <name evidence="12" type="ORF">ACFP85_06500</name>
</gene>
<evidence type="ECO:0000256" key="9">
    <source>
        <dbReference type="ARBA" id="ARBA00030781"/>
    </source>
</evidence>
<evidence type="ECO:0000256" key="4">
    <source>
        <dbReference type="ARBA" id="ARBA00013858"/>
    </source>
</evidence>
<dbReference type="SUPFAM" id="SSF54690">
    <property type="entry name" value="Molybdopterin synthase subunit MoaE"/>
    <property type="match status" value="1"/>
</dbReference>
<evidence type="ECO:0000256" key="2">
    <source>
        <dbReference type="ARBA" id="ARBA00005426"/>
    </source>
</evidence>
<evidence type="ECO:0000256" key="10">
    <source>
        <dbReference type="ARBA" id="ARBA00032474"/>
    </source>
</evidence>
<comment type="similarity">
    <text evidence="2">Belongs to the MoaE family.</text>
</comment>
<keyword evidence="13" id="KW-1185">Reference proteome</keyword>
<accession>A0ABW1XJQ0</accession>
<evidence type="ECO:0000256" key="1">
    <source>
        <dbReference type="ARBA" id="ARBA00005046"/>
    </source>
</evidence>
<dbReference type="Gene3D" id="3.90.1170.40">
    <property type="entry name" value="Molybdopterin biosynthesis MoaE subunit"/>
    <property type="match status" value="1"/>
</dbReference>
<keyword evidence="5" id="KW-0501">Molybdenum cofactor biosynthesis</keyword>
<dbReference type="GO" id="GO:0030366">
    <property type="term" value="F:molybdopterin synthase activity"/>
    <property type="evidence" value="ECO:0007669"/>
    <property type="project" value="UniProtKB-EC"/>
</dbReference>
<dbReference type="InterPro" id="IPR036563">
    <property type="entry name" value="MoaE_sf"/>
</dbReference>
<comment type="subunit">
    <text evidence="6">Heterotetramer of 2 MoaD subunits and 2 MoaE subunits. Also stable as homodimer. The enzyme changes between these two forms during catalysis.</text>
</comment>
<comment type="caution">
    <text evidence="12">The sequence shown here is derived from an EMBL/GenBank/DDBJ whole genome shotgun (WGS) entry which is preliminary data.</text>
</comment>
<evidence type="ECO:0000313" key="13">
    <source>
        <dbReference type="Proteomes" id="UP001596364"/>
    </source>
</evidence>
<dbReference type="PANTHER" id="PTHR23404">
    <property type="entry name" value="MOLYBDOPTERIN SYNTHASE RELATED"/>
    <property type="match status" value="1"/>
</dbReference>
<evidence type="ECO:0000256" key="7">
    <source>
        <dbReference type="ARBA" id="ARBA00029745"/>
    </source>
</evidence>
<name>A0ABW1XJQ0_9ALTE</name>
<evidence type="ECO:0000256" key="6">
    <source>
        <dbReference type="ARBA" id="ARBA00026066"/>
    </source>
</evidence>